<dbReference type="InterPro" id="IPR014972">
    <property type="entry name" value="Phage_Mu_Gp37"/>
</dbReference>
<evidence type="ECO:0000313" key="2">
    <source>
        <dbReference type="Proteomes" id="UP000182715"/>
    </source>
</evidence>
<dbReference type="InterPro" id="IPR038042">
    <property type="entry name" value="Gp37-like"/>
</dbReference>
<dbReference type="Pfam" id="PF08873">
    <property type="entry name" value="Phage_Mu_Gp37"/>
    <property type="match status" value="1"/>
</dbReference>
<proteinExistence type="predicted"/>
<reference evidence="1 2" key="1">
    <citation type="submission" date="2014-11" db="EMBL/GenBank/DDBJ databases">
        <authorList>
            <person name="Diene M.Seydina."/>
        </authorList>
    </citation>
    <scope>NUCLEOTIDE SEQUENCE [LARGE SCALE GENOMIC DNA]</scope>
    <source>
        <strain evidence="1 2">Neisseria meningitidis CHUV</strain>
    </source>
</reference>
<evidence type="ECO:0000313" key="1">
    <source>
        <dbReference type="EMBL" id="CRY99796.1"/>
    </source>
</evidence>
<dbReference type="EMBL" id="CVTF01000101">
    <property type="protein sequence ID" value="CRY99796.1"/>
    <property type="molecule type" value="Genomic_DNA"/>
</dbReference>
<dbReference type="Proteomes" id="UP000182715">
    <property type="component" value="Unassembled WGS sequence"/>
</dbReference>
<accession>A0A0H5QE33</accession>
<dbReference type="AlphaFoldDB" id="A0A0H5QE33"/>
<sequence>VITDIEQAITDRLKRGLGRMVRTVKSYNGEADDLAGQIHTLPAVWVTYGGSKVEPASTGGVCGRYQDTAEFVVMVAARNLRNEQAQRQGGIDSREIGSNDLIRAVRRLLDGQRLGFADSRGLVPKAVRAIANHVLVQNAAVSIYAVEYAIRFNTCGLENDRYPEHTDNPDDPNHIFTKYQGTLSEPWPDFEGLDGKIYDPQSADEIPVNLTLKDKQ</sequence>
<protein>
    <submittedName>
        <fullName evidence="1">Mu-like prophage FluMu protein gp37</fullName>
    </submittedName>
</protein>
<name>A0A0H5QE33_NEIMI</name>
<organism evidence="1 2">
    <name type="scientific">Neisseria meningitidis serogroup B</name>
    <dbReference type="NCBI Taxonomy" id="491"/>
    <lineage>
        <taxon>Bacteria</taxon>
        <taxon>Pseudomonadati</taxon>
        <taxon>Pseudomonadota</taxon>
        <taxon>Betaproteobacteria</taxon>
        <taxon>Neisseriales</taxon>
        <taxon>Neisseriaceae</taxon>
        <taxon>Neisseria</taxon>
    </lineage>
</organism>
<feature type="non-terminal residue" evidence="1">
    <location>
        <position position="1"/>
    </location>
</feature>
<dbReference type="Gene3D" id="3.30.2000.10">
    <property type="entry name" value="Phage tail protein-like"/>
    <property type="match status" value="1"/>
</dbReference>